<sequence length="260" mass="27343">MKELFEAGVVKWAVVALTAFLCLQSLGTLLQMRYIGSGVIPTNTISISGYGEAFAVADVATFSFTVSSKKATVAAAQEDATAKINTATAYLVDAGVDKKDIKTTDYSVYPQYEYRAQACPAGGYCPGGTQVLTGYEVRQTTSVKARDTAKAGDLLAGVGSKGATEVSGLDFTFDDPNKLQTEARGKAISDAKQKADALAKQLGVRLVRVVSFSENGASPGPYPMVAYGLRGEADATKSSPEISLGQNKVTSTISVTYEIR</sequence>
<dbReference type="EMBL" id="MEWZ01000002">
    <property type="protein sequence ID" value="OGC87647.1"/>
    <property type="molecule type" value="Genomic_DNA"/>
</dbReference>
<evidence type="ECO:0000313" key="2">
    <source>
        <dbReference type="EMBL" id="OGC87647.1"/>
    </source>
</evidence>
<dbReference type="Pfam" id="PF04402">
    <property type="entry name" value="SIMPL"/>
    <property type="match status" value="1"/>
</dbReference>
<organism evidence="2 3">
    <name type="scientific">Candidatus Adlerbacteria bacterium RIFCSPLOWO2_01_FULL_54_21b</name>
    <dbReference type="NCBI Taxonomy" id="1797245"/>
    <lineage>
        <taxon>Bacteria</taxon>
        <taxon>Candidatus Adleribacteriota</taxon>
    </lineage>
</organism>
<dbReference type="GO" id="GO:0006974">
    <property type="term" value="P:DNA damage response"/>
    <property type="evidence" value="ECO:0007669"/>
    <property type="project" value="TreeGrafter"/>
</dbReference>
<dbReference type="InterPro" id="IPR007497">
    <property type="entry name" value="SIMPL/DUF541"/>
</dbReference>
<dbReference type="PANTHER" id="PTHR34387">
    <property type="entry name" value="SLR1258 PROTEIN"/>
    <property type="match status" value="1"/>
</dbReference>
<reference evidence="2 3" key="1">
    <citation type="journal article" date="2016" name="Nat. Commun.">
        <title>Thousands of microbial genomes shed light on interconnected biogeochemical processes in an aquifer system.</title>
        <authorList>
            <person name="Anantharaman K."/>
            <person name="Brown C.T."/>
            <person name="Hug L.A."/>
            <person name="Sharon I."/>
            <person name="Castelle C.J."/>
            <person name="Probst A.J."/>
            <person name="Thomas B.C."/>
            <person name="Singh A."/>
            <person name="Wilkins M.J."/>
            <person name="Karaoz U."/>
            <person name="Brodie E.L."/>
            <person name="Williams K.H."/>
            <person name="Hubbard S.S."/>
            <person name="Banfield J.F."/>
        </authorList>
    </citation>
    <scope>NUCLEOTIDE SEQUENCE [LARGE SCALE GENOMIC DNA]</scope>
</reference>
<dbReference type="STRING" id="1797245.A2949_01990"/>
<evidence type="ECO:0008006" key="4">
    <source>
        <dbReference type="Google" id="ProtNLM"/>
    </source>
</evidence>
<dbReference type="Proteomes" id="UP000178585">
    <property type="component" value="Unassembled WGS sequence"/>
</dbReference>
<dbReference type="PANTHER" id="PTHR34387:SF2">
    <property type="entry name" value="SLR1258 PROTEIN"/>
    <property type="match status" value="1"/>
</dbReference>
<evidence type="ECO:0000313" key="3">
    <source>
        <dbReference type="Proteomes" id="UP000178585"/>
    </source>
</evidence>
<keyword evidence="1" id="KW-0812">Transmembrane</keyword>
<dbReference type="AlphaFoldDB" id="A0A1F4Y0Z7"/>
<feature type="transmembrane region" description="Helical" evidence="1">
    <location>
        <begin position="12"/>
        <end position="30"/>
    </location>
</feature>
<dbReference type="Gene3D" id="3.30.110.170">
    <property type="entry name" value="Protein of unknown function (DUF541), domain 1"/>
    <property type="match status" value="1"/>
</dbReference>
<dbReference type="InterPro" id="IPR052022">
    <property type="entry name" value="26kDa_periplasmic_antigen"/>
</dbReference>
<protein>
    <recommendedName>
        <fullName evidence="4">DUF541 domain-containing protein</fullName>
    </recommendedName>
</protein>
<comment type="caution">
    <text evidence="2">The sequence shown here is derived from an EMBL/GenBank/DDBJ whole genome shotgun (WGS) entry which is preliminary data.</text>
</comment>
<dbReference type="Gene3D" id="3.30.70.2970">
    <property type="entry name" value="Protein of unknown function (DUF541), domain 2"/>
    <property type="match status" value="1"/>
</dbReference>
<name>A0A1F4Y0Z7_9BACT</name>
<keyword evidence="1" id="KW-1133">Transmembrane helix</keyword>
<proteinExistence type="predicted"/>
<gene>
    <name evidence="2" type="ORF">A2949_01990</name>
</gene>
<keyword evidence="1" id="KW-0472">Membrane</keyword>
<accession>A0A1F4Y0Z7</accession>
<evidence type="ECO:0000256" key="1">
    <source>
        <dbReference type="SAM" id="Phobius"/>
    </source>
</evidence>